<accession>A0A212M0M4</accession>
<dbReference type="InterPro" id="IPR002933">
    <property type="entry name" value="Peptidase_M20"/>
</dbReference>
<dbReference type="Pfam" id="PF01546">
    <property type="entry name" value="Peptidase_M20"/>
    <property type="match status" value="1"/>
</dbReference>
<feature type="binding site" evidence="3">
    <location>
        <position position="382"/>
    </location>
    <ligand>
        <name>Zn(2+)</name>
        <dbReference type="ChEBI" id="CHEBI:29105"/>
        <label>2</label>
    </ligand>
</feature>
<feature type="domain" description="Peptidase M20 dimerisation" evidence="5">
    <location>
        <begin position="215"/>
        <end position="308"/>
    </location>
</feature>
<dbReference type="EMBL" id="FMJE01000007">
    <property type="protein sequence ID" value="SCM83328.1"/>
    <property type="molecule type" value="Genomic_DNA"/>
</dbReference>
<feature type="binding site" evidence="3">
    <location>
        <position position="90"/>
    </location>
    <ligand>
        <name>Zn(2+)</name>
        <dbReference type="ChEBI" id="CHEBI:29105"/>
        <label>2</label>
    </ligand>
</feature>
<evidence type="ECO:0000313" key="6">
    <source>
        <dbReference type="EMBL" id="SCM83328.1"/>
    </source>
</evidence>
<dbReference type="InterPro" id="IPR036264">
    <property type="entry name" value="Bact_exopeptidase_dim_dom"/>
</dbReference>
<dbReference type="PANTHER" id="PTHR32494">
    <property type="entry name" value="ALLANTOATE DEIMINASE-RELATED"/>
    <property type="match status" value="1"/>
</dbReference>
<evidence type="ECO:0000256" key="2">
    <source>
        <dbReference type="ARBA" id="ARBA00022801"/>
    </source>
</evidence>
<feature type="binding site" evidence="3">
    <location>
        <position position="79"/>
    </location>
    <ligand>
        <name>Zn(2+)</name>
        <dbReference type="ChEBI" id="CHEBI:29105"/>
        <label>1</label>
    </ligand>
</feature>
<dbReference type="GO" id="GO:0050538">
    <property type="term" value="F:N-carbamoyl-L-amino-acid hydrolase activity"/>
    <property type="evidence" value="ECO:0007669"/>
    <property type="project" value="UniProtKB-EC"/>
</dbReference>
<keyword evidence="3" id="KW-0479">Metal-binding</keyword>
<feature type="binding site" evidence="3">
    <location>
        <position position="90"/>
    </location>
    <ligand>
        <name>Zn(2+)</name>
        <dbReference type="ChEBI" id="CHEBI:29105"/>
        <label>1</label>
    </ligand>
</feature>
<dbReference type="NCBIfam" id="TIGR01879">
    <property type="entry name" value="hydantase"/>
    <property type="match status" value="1"/>
</dbReference>
<evidence type="ECO:0000256" key="1">
    <source>
        <dbReference type="ARBA" id="ARBA00006153"/>
    </source>
</evidence>
<evidence type="ECO:0000256" key="3">
    <source>
        <dbReference type="PIRSR" id="PIRSR001235-1"/>
    </source>
</evidence>
<feature type="binding site" evidence="4">
    <location>
        <position position="214"/>
    </location>
    <ligand>
        <name>allantoate</name>
        <dbReference type="ChEBI" id="CHEBI:17536"/>
    </ligand>
</feature>
<feature type="binding site" evidence="3">
    <location>
        <position position="125"/>
    </location>
    <ligand>
        <name>Zn(2+)</name>
        <dbReference type="ChEBI" id="CHEBI:29105"/>
        <label>2</label>
    </ligand>
</feature>
<feature type="binding site" evidence="4">
    <location>
        <position position="275"/>
    </location>
    <ligand>
        <name>allantoate</name>
        <dbReference type="ChEBI" id="CHEBI:17536"/>
    </ligand>
</feature>
<comment type="similarity">
    <text evidence="1">Belongs to the peptidase M20 family.</text>
</comment>
<reference evidence="6" key="1">
    <citation type="submission" date="2016-08" db="EMBL/GenBank/DDBJ databases">
        <authorList>
            <person name="Seilhamer J.J."/>
        </authorList>
    </citation>
    <scope>NUCLEOTIDE SEQUENCE</scope>
    <source>
        <strain evidence="6">86</strain>
    </source>
</reference>
<dbReference type="RefSeq" id="WP_288185793.1">
    <property type="nucleotide sequence ID" value="NZ_LT608335.1"/>
</dbReference>
<dbReference type="InterPro" id="IPR010158">
    <property type="entry name" value="Amidase_Cbmase"/>
</dbReference>
<evidence type="ECO:0000259" key="5">
    <source>
        <dbReference type="Pfam" id="PF07687"/>
    </source>
</evidence>
<dbReference type="GO" id="GO:0046872">
    <property type="term" value="F:metal ion binding"/>
    <property type="evidence" value="ECO:0007669"/>
    <property type="project" value="UniProtKB-KW"/>
</dbReference>
<dbReference type="Gene3D" id="3.40.630.10">
    <property type="entry name" value="Zn peptidases"/>
    <property type="match status" value="1"/>
</dbReference>
<keyword evidence="2 6" id="KW-0378">Hydrolase</keyword>
<feature type="binding site" evidence="4">
    <location>
        <position position="288"/>
    </location>
    <ligand>
        <name>allantoate</name>
        <dbReference type="ChEBI" id="CHEBI:17536"/>
    </ligand>
</feature>
<name>A0A212M0M4_9FIRM</name>
<comment type="cofactor">
    <cofactor evidence="3">
        <name>Zn(2+)</name>
        <dbReference type="ChEBI" id="CHEBI:29105"/>
    </cofactor>
    <text evidence="3">Binds 2 Zn(2+) ions per subunit.</text>
</comment>
<dbReference type="Gene3D" id="3.30.70.360">
    <property type="match status" value="1"/>
</dbReference>
<dbReference type="AlphaFoldDB" id="A0A212M0M4"/>
<sequence length="417" mass="44227">MISVKRLEETFRRLSAIGAQAGGGITRLAFSDEDWEARNYIRELMEVAGLAVRVDAFGNLIARREGLNPAAPVVMLGSHIDSVPNGGNYDGVAGVLAAIEVVRCLEAAGQSTAHPLEIVVFMAEESSRFGMATLGSKAFCGKLSLTQLEQYTDKQGVTLAQAMRGRGLAPENIGHARYDQAIKVFLELHIEQGKVLETMGKQIGIVTGIAAPTRLKVIVTGQADHSGATPMNMRQDALAAAAEIILLVEKLAGQESHNGTVGTTGMAKVEPGVMNVIPGRVELGIDLRGISAASKRQVLGELTSGIAEVQARRGVDMEIITLTDEKPVEISREIVEFLQNIAEEYGYVNMLLPSGAGHDAMHVAEMAPAGMVFVPCKGGISHNPAEWASIDDIAAGARILLGAVRKLAESTETDNKG</sequence>
<dbReference type="InterPro" id="IPR011650">
    <property type="entry name" value="Peptidase_M20_dimer"/>
</dbReference>
<gene>
    <name evidence="6" type="primary">amaB</name>
    <name evidence="6" type="ORF">KL86SPO_70186</name>
</gene>
<protein>
    <submittedName>
        <fullName evidence="6">N-carbamoyl-L-amino acid hydrolase</fullName>
        <ecNumber evidence="6">3.5.1.87</ecNumber>
    </submittedName>
</protein>
<dbReference type="SUPFAM" id="SSF53187">
    <property type="entry name" value="Zn-dependent exopeptidases"/>
    <property type="match status" value="1"/>
</dbReference>
<organism evidence="6">
    <name type="scientific">uncultured Sporomusa sp</name>
    <dbReference type="NCBI Taxonomy" id="307249"/>
    <lineage>
        <taxon>Bacteria</taxon>
        <taxon>Bacillati</taxon>
        <taxon>Bacillota</taxon>
        <taxon>Negativicutes</taxon>
        <taxon>Selenomonadales</taxon>
        <taxon>Sporomusaceae</taxon>
        <taxon>Sporomusa</taxon>
        <taxon>environmental samples</taxon>
    </lineage>
</organism>
<dbReference type="Pfam" id="PF07687">
    <property type="entry name" value="M20_dimer"/>
    <property type="match status" value="1"/>
</dbReference>
<dbReference type="PANTHER" id="PTHR32494:SF5">
    <property type="entry name" value="ALLANTOATE AMIDOHYDROLASE"/>
    <property type="match status" value="1"/>
</dbReference>
<dbReference type="CDD" id="cd03884">
    <property type="entry name" value="M20_bAS"/>
    <property type="match status" value="1"/>
</dbReference>
<dbReference type="GO" id="GO:0016813">
    <property type="term" value="F:hydrolase activity, acting on carbon-nitrogen (but not peptide) bonds, in linear amidines"/>
    <property type="evidence" value="ECO:0007669"/>
    <property type="project" value="InterPro"/>
</dbReference>
<feature type="binding site" evidence="3">
    <location>
        <position position="189"/>
    </location>
    <ligand>
        <name>Zn(2+)</name>
        <dbReference type="ChEBI" id="CHEBI:29105"/>
        <label>1</label>
    </ligand>
</feature>
<dbReference type="PIRSF" id="PIRSF001235">
    <property type="entry name" value="Amidase_carbamoylase"/>
    <property type="match status" value="1"/>
</dbReference>
<evidence type="ECO:0000256" key="4">
    <source>
        <dbReference type="PIRSR" id="PIRSR001235-2"/>
    </source>
</evidence>
<dbReference type="EC" id="3.5.1.87" evidence="6"/>
<dbReference type="NCBIfam" id="NF006771">
    <property type="entry name" value="PRK09290.1-5"/>
    <property type="match status" value="1"/>
</dbReference>
<dbReference type="SUPFAM" id="SSF55031">
    <property type="entry name" value="Bacterial exopeptidase dimerisation domain"/>
    <property type="match status" value="1"/>
</dbReference>
<keyword evidence="3" id="KW-0862">Zinc</keyword>
<proteinExistence type="inferred from homology"/>